<keyword evidence="2" id="KW-1185">Reference proteome</keyword>
<dbReference type="Gene3D" id="3.40.50.2000">
    <property type="entry name" value="Glycogen Phosphorylase B"/>
    <property type="match status" value="1"/>
</dbReference>
<evidence type="ECO:0000313" key="2">
    <source>
        <dbReference type="Proteomes" id="UP000630149"/>
    </source>
</evidence>
<gene>
    <name evidence="1" type="ORF">GCM10007966_05690</name>
</gene>
<dbReference type="SUPFAM" id="SSF53756">
    <property type="entry name" value="UDP-Glycosyltransferase/glycogen phosphorylase"/>
    <property type="match status" value="1"/>
</dbReference>
<name>A0A917JSB3_9GAMM</name>
<dbReference type="Proteomes" id="UP000630149">
    <property type="component" value="Unassembled WGS sequence"/>
</dbReference>
<comment type="caution">
    <text evidence="1">The sequence shown here is derived from an EMBL/GenBank/DDBJ whole genome shotgun (WGS) entry which is preliminary data.</text>
</comment>
<protein>
    <recommendedName>
        <fullName evidence="3">Glycosyl transferases group 1</fullName>
    </recommendedName>
</protein>
<dbReference type="RefSeq" id="WP_131775909.1">
    <property type="nucleotide sequence ID" value="NZ_BMOB01000002.1"/>
</dbReference>
<sequence>MNFIKNLFNLNRKKRSVVFYRQSYYHFYYLAQALRKRGWDAIVVNLEPPTGVNANFYHGEDLNLYNEDPKIFRKNIKNFFNDAKHRFQLMHFAGDGYLSFFPEFATHDTPPDIIKWKSKNNKIAYTVSGCNSGRSQTSISKWSIADSGLSVCDRCIWQLNENVCNDKKNLAWGEKIHQYCDLIFSEAGPGLDYIAAQPNVIREPLTMCLDSSYWSPELVIPKEHRISRSENEVLIYHAMGNYNSRASESRNIKGTPFVFEAVERLQREGYNVKLIFITDKPNKEVRFYQAQADIIVDQLNYGRYGANAREGMMLGKPVICYLNKFEFNEKDKVACLDECPLISATEHTVYEALKKLILDPTLRKVVGNKSREYALKWHSATACAERYEKIYDKLFD</sequence>
<evidence type="ECO:0008006" key="3">
    <source>
        <dbReference type="Google" id="ProtNLM"/>
    </source>
</evidence>
<evidence type="ECO:0000313" key="1">
    <source>
        <dbReference type="EMBL" id="GGI80034.1"/>
    </source>
</evidence>
<reference evidence="1" key="2">
    <citation type="submission" date="2020-09" db="EMBL/GenBank/DDBJ databases">
        <authorList>
            <person name="Sun Q."/>
            <person name="Ohkuma M."/>
        </authorList>
    </citation>
    <scope>NUCLEOTIDE SEQUENCE</scope>
    <source>
        <strain evidence="1">JCM 13919</strain>
    </source>
</reference>
<dbReference type="EMBL" id="BMOB01000002">
    <property type="protein sequence ID" value="GGI80034.1"/>
    <property type="molecule type" value="Genomic_DNA"/>
</dbReference>
<dbReference type="OrthoDB" id="9809622at2"/>
<dbReference type="AlphaFoldDB" id="A0A917JSB3"/>
<organism evidence="1 2">
    <name type="scientific">Legionella impletisoli</name>
    <dbReference type="NCBI Taxonomy" id="343510"/>
    <lineage>
        <taxon>Bacteria</taxon>
        <taxon>Pseudomonadati</taxon>
        <taxon>Pseudomonadota</taxon>
        <taxon>Gammaproteobacteria</taxon>
        <taxon>Legionellales</taxon>
        <taxon>Legionellaceae</taxon>
        <taxon>Legionella</taxon>
    </lineage>
</organism>
<accession>A0A917JSB3</accession>
<proteinExistence type="predicted"/>
<reference evidence="1" key="1">
    <citation type="journal article" date="2014" name="Int. J. Syst. Evol. Microbiol.">
        <title>Complete genome sequence of Corynebacterium casei LMG S-19264T (=DSM 44701T), isolated from a smear-ripened cheese.</title>
        <authorList>
            <consortium name="US DOE Joint Genome Institute (JGI-PGF)"/>
            <person name="Walter F."/>
            <person name="Albersmeier A."/>
            <person name="Kalinowski J."/>
            <person name="Ruckert C."/>
        </authorList>
    </citation>
    <scope>NUCLEOTIDE SEQUENCE</scope>
    <source>
        <strain evidence="1">JCM 13919</strain>
    </source>
</reference>